<evidence type="ECO:0000313" key="4">
    <source>
        <dbReference type="Proteomes" id="UP001460888"/>
    </source>
</evidence>
<proteinExistence type="predicted"/>
<accession>A0ABV2AVR6</accession>
<evidence type="ECO:0000256" key="1">
    <source>
        <dbReference type="SAM" id="Phobius"/>
    </source>
</evidence>
<comment type="caution">
    <text evidence="3">The sequence shown here is derived from an EMBL/GenBank/DDBJ whole genome shotgun (WGS) entry which is preliminary data.</text>
</comment>
<dbReference type="InterPro" id="IPR006976">
    <property type="entry name" value="VanZ-like"/>
</dbReference>
<feature type="transmembrane region" description="Helical" evidence="1">
    <location>
        <begin position="67"/>
        <end position="85"/>
    </location>
</feature>
<keyword evidence="1" id="KW-1133">Transmembrane helix</keyword>
<feature type="transmembrane region" description="Helical" evidence="1">
    <location>
        <begin position="97"/>
        <end position="115"/>
    </location>
</feature>
<evidence type="ECO:0000313" key="3">
    <source>
        <dbReference type="EMBL" id="MES1927707.1"/>
    </source>
</evidence>
<dbReference type="NCBIfam" id="NF037970">
    <property type="entry name" value="vanZ_1"/>
    <property type="match status" value="1"/>
</dbReference>
<dbReference type="PANTHER" id="PTHR28008:SF1">
    <property type="entry name" value="DOMAIN PROTEIN, PUTATIVE (AFU_ORTHOLOGUE AFUA_3G10980)-RELATED"/>
    <property type="match status" value="1"/>
</dbReference>
<dbReference type="RefSeq" id="WP_353108355.1">
    <property type="nucleotide sequence ID" value="NZ_APND01000001.1"/>
</dbReference>
<name>A0ABV2AVR6_9GAMM</name>
<organism evidence="3 4">
    <name type="scientific">Salinisphaera dokdonensis CL-ES53</name>
    <dbReference type="NCBI Taxonomy" id="1304272"/>
    <lineage>
        <taxon>Bacteria</taxon>
        <taxon>Pseudomonadati</taxon>
        <taxon>Pseudomonadota</taxon>
        <taxon>Gammaproteobacteria</taxon>
        <taxon>Salinisphaerales</taxon>
        <taxon>Salinisphaeraceae</taxon>
        <taxon>Salinisphaera</taxon>
    </lineage>
</organism>
<sequence length="134" mass="14757">MSQTGSGYKMFRVWLTFGFLGCAVLFYACLMPSPPTLQVSNFDKIEHFAAFAILGAWFAAVLAPRYLLVFFGLAVFGVAIELIQAATTYRSGDPWDFLADGVGLVFGIGLARIGAMDWLRYIDRRVSAARNRTG</sequence>
<evidence type="ECO:0000259" key="2">
    <source>
        <dbReference type="Pfam" id="PF04892"/>
    </source>
</evidence>
<feature type="domain" description="VanZ-like" evidence="2">
    <location>
        <begin position="38"/>
        <end position="113"/>
    </location>
</feature>
<protein>
    <recommendedName>
        <fullName evidence="2">VanZ-like domain-containing protein</fullName>
    </recommendedName>
</protein>
<feature type="transmembrane region" description="Helical" evidence="1">
    <location>
        <begin position="12"/>
        <end position="33"/>
    </location>
</feature>
<dbReference type="Proteomes" id="UP001460888">
    <property type="component" value="Unassembled WGS sequence"/>
</dbReference>
<gene>
    <name evidence="3" type="ORF">SADO_00585</name>
</gene>
<keyword evidence="1" id="KW-0472">Membrane</keyword>
<keyword evidence="1" id="KW-0812">Transmembrane</keyword>
<dbReference type="PANTHER" id="PTHR28008">
    <property type="entry name" value="DOMAIN PROTEIN, PUTATIVE (AFU_ORTHOLOGUE AFUA_3G10980)-RELATED"/>
    <property type="match status" value="1"/>
</dbReference>
<dbReference type="Pfam" id="PF04892">
    <property type="entry name" value="VanZ"/>
    <property type="match status" value="1"/>
</dbReference>
<dbReference type="EMBL" id="APND01000001">
    <property type="protein sequence ID" value="MES1927707.1"/>
    <property type="molecule type" value="Genomic_DNA"/>
</dbReference>
<keyword evidence="4" id="KW-1185">Reference proteome</keyword>
<reference evidence="3 4" key="1">
    <citation type="submission" date="2013-03" db="EMBL/GenBank/DDBJ databases">
        <title>Salinisphaera dokdonensis CL-ES53 Genome Sequencing.</title>
        <authorList>
            <person name="Li C."/>
            <person name="Lai Q."/>
            <person name="Shao Z."/>
        </authorList>
    </citation>
    <scope>NUCLEOTIDE SEQUENCE [LARGE SCALE GENOMIC DNA]</scope>
    <source>
        <strain evidence="3 4">CL-ES53</strain>
    </source>
</reference>
<feature type="transmembrane region" description="Helical" evidence="1">
    <location>
        <begin position="45"/>
        <end position="62"/>
    </location>
</feature>